<evidence type="ECO:0008006" key="11">
    <source>
        <dbReference type="Google" id="ProtNLM"/>
    </source>
</evidence>
<reference evidence="9 10" key="1">
    <citation type="submission" date="2019-08" db="EMBL/GenBank/DDBJ databases">
        <title>Bradyrhizobium hipponensis sp. nov., a rhizobium isolated from a Lupinus angustifolius root nodule in Tunisia.</title>
        <authorList>
            <person name="Off K."/>
            <person name="Rejili M."/>
            <person name="Mars M."/>
            <person name="Brachmann A."/>
            <person name="Marin M."/>
        </authorList>
    </citation>
    <scope>NUCLEOTIDE SEQUENCE [LARGE SCALE GENOMIC DNA]</scope>
    <source>
        <strain evidence="9 10">CTAW71</strain>
    </source>
</reference>
<name>A0A5D3KQD6_9BRAD</name>
<keyword evidence="10" id="KW-1185">Reference proteome</keyword>
<dbReference type="AlphaFoldDB" id="A0A5D3KQD6"/>
<evidence type="ECO:0000256" key="5">
    <source>
        <dbReference type="ARBA" id="ARBA00045658"/>
    </source>
</evidence>
<dbReference type="OrthoDB" id="9808822at2"/>
<feature type="domain" description="CobW C-terminal" evidence="8">
    <location>
        <begin position="275"/>
        <end position="352"/>
    </location>
</feature>
<evidence type="ECO:0000313" key="9">
    <source>
        <dbReference type="EMBL" id="TYL99673.1"/>
    </source>
</evidence>
<evidence type="ECO:0000256" key="2">
    <source>
        <dbReference type="ARBA" id="ARBA00022801"/>
    </source>
</evidence>
<dbReference type="SUPFAM" id="SSF90002">
    <property type="entry name" value="Hypothetical protein YjiA, C-terminal domain"/>
    <property type="match status" value="1"/>
</dbReference>
<dbReference type="PANTHER" id="PTHR13748">
    <property type="entry name" value="COBW-RELATED"/>
    <property type="match status" value="1"/>
</dbReference>
<dbReference type="InterPro" id="IPR003495">
    <property type="entry name" value="CobW/HypB/UreG_nucleotide-bd"/>
</dbReference>
<comment type="similarity">
    <text evidence="4">Belongs to the SIMIBI class G3E GTPase family. ZNG1 subfamily.</text>
</comment>
<dbReference type="SUPFAM" id="SSF52540">
    <property type="entry name" value="P-loop containing nucleoside triphosphate hydrolases"/>
    <property type="match status" value="1"/>
</dbReference>
<dbReference type="Gene3D" id="3.30.1220.10">
    <property type="entry name" value="CobW-like, C-terminal domain"/>
    <property type="match status" value="1"/>
</dbReference>
<evidence type="ECO:0000256" key="6">
    <source>
        <dbReference type="ARBA" id="ARBA00049117"/>
    </source>
</evidence>
<comment type="caution">
    <text evidence="9">The sequence shown here is derived from an EMBL/GenBank/DDBJ whole genome shotgun (WGS) entry which is preliminary data.</text>
</comment>
<dbReference type="InterPro" id="IPR027417">
    <property type="entry name" value="P-loop_NTPase"/>
</dbReference>
<evidence type="ECO:0000313" key="10">
    <source>
        <dbReference type="Proteomes" id="UP000324758"/>
    </source>
</evidence>
<dbReference type="PANTHER" id="PTHR13748:SF62">
    <property type="entry name" value="COBW DOMAIN-CONTAINING PROTEIN"/>
    <property type="match status" value="1"/>
</dbReference>
<dbReference type="InterPro" id="IPR036627">
    <property type="entry name" value="CobW-likC_sf"/>
</dbReference>
<evidence type="ECO:0000256" key="4">
    <source>
        <dbReference type="ARBA" id="ARBA00034320"/>
    </source>
</evidence>
<evidence type="ECO:0000256" key="1">
    <source>
        <dbReference type="ARBA" id="ARBA00022741"/>
    </source>
</evidence>
<protein>
    <recommendedName>
        <fullName evidence="11">GTP-binding protein</fullName>
    </recommendedName>
</protein>
<dbReference type="GO" id="GO:0005737">
    <property type="term" value="C:cytoplasm"/>
    <property type="evidence" value="ECO:0007669"/>
    <property type="project" value="TreeGrafter"/>
</dbReference>
<dbReference type="InterPro" id="IPR011629">
    <property type="entry name" value="CobW-like_C"/>
</dbReference>
<sequence>MGPQHLDRHQGRLRVRSGRIARRCRGNGVGTTEGGLTGIVGAREAVPEFVLLTGSLGSGKTTLLCDYLSLPESADTGVIVNEAGEINVDGAIVSSGRRDLPMTLLGNGCVCCSLGDDLHSAIDELLVVRRQSGAGGFHRIVLETSGLAMPGPILRSLMRYDWAEYRLRIVSTLDALAPMAEEVTFSIRSAQLTAARSIVFTKLDRAGTDQVTAAGCVAKQFNPAASRIVEVDRTARARAVFDPKYIETAMPLSQFEAIAATDHSRLGVFFAEWPTAVAWSDLTDWLEDLAGLCGDRLLRTKGLVAVAGASRCLLIDGVGATFAEPRWMELDHSTKRGIVIIARDVDLPELTALSADYPEDARPIVKSSKSRAA</sequence>
<keyword evidence="2" id="KW-0378">Hydrolase</keyword>
<comment type="function">
    <text evidence="5">Zinc chaperone that directly transfers zinc cofactor to target proteins, thereby activating them. Zinc is transferred from the CXCC motif in the GTPase domain to the zinc binding site in target proteins in a process requiring GTP hydrolysis.</text>
</comment>
<evidence type="ECO:0000259" key="8">
    <source>
        <dbReference type="Pfam" id="PF07683"/>
    </source>
</evidence>
<gene>
    <name evidence="9" type="ORF">FXB40_02240</name>
</gene>
<organism evidence="9 10">
    <name type="scientific">Bradyrhizobium rifense</name>
    <dbReference type="NCBI Taxonomy" id="515499"/>
    <lineage>
        <taxon>Bacteria</taxon>
        <taxon>Pseudomonadati</taxon>
        <taxon>Pseudomonadota</taxon>
        <taxon>Alphaproteobacteria</taxon>
        <taxon>Hyphomicrobiales</taxon>
        <taxon>Nitrobacteraceae</taxon>
        <taxon>Bradyrhizobium</taxon>
    </lineage>
</organism>
<dbReference type="Gene3D" id="3.40.50.300">
    <property type="entry name" value="P-loop containing nucleotide triphosphate hydrolases"/>
    <property type="match status" value="1"/>
</dbReference>
<proteinExistence type="inferred from homology"/>
<accession>A0A5D3KQD6</accession>
<dbReference type="GO" id="GO:0000166">
    <property type="term" value="F:nucleotide binding"/>
    <property type="evidence" value="ECO:0007669"/>
    <property type="project" value="UniProtKB-KW"/>
</dbReference>
<dbReference type="Proteomes" id="UP000324758">
    <property type="component" value="Unassembled WGS sequence"/>
</dbReference>
<dbReference type="InterPro" id="IPR051316">
    <property type="entry name" value="Zinc-reg_GTPase_activator"/>
</dbReference>
<evidence type="ECO:0000256" key="3">
    <source>
        <dbReference type="ARBA" id="ARBA00023186"/>
    </source>
</evidence>
<dbReference type="Pfam" id="PF02492">
    <property type="entry name" value="cobW"/>
    <property type="match status" value="1"/>
</dbReference>
<keyword evidence="3" id="KW-0143">Chaperone</keyword>
<comment type="catalytic activity">
    <reaction evidence="6">
        <text>GTP + H2O = GDP + phosphate + H(+)</text>
        <dbReference type="Rhea" id="RHEA:19669"/>
        <dbReference type="ChEBI" id="CHEBI:15377"/>
        <dbReference type="ChEBI" id="CHEBI:15378"/>
        <dbReference type="ChEBI" id="CHEBI:37565"/>
        <dbReference type="ChEBI" id="CHEBI:43474"/>
        <dbReference type="ChEBI" id="CHEBI:58189"/>
    </reaction>
    <physiologicalReaction direction="left-to-right" evidence="6">
        <dbReference type="Rhea" id="RHEA:19670"/>
    </physiologicalReaction>
</comment>
<dbReference type="EMBL" id="VSSS01000006">
    <property type="protein sequence ID" value="TYL99673.1"/>
    <property type="molecule type" value="Genomic_DNA"/>
</dbReference>
<keyword evidence="1" id="KW-0547">Nucleotide-binding</keyword>
<feature type="domain" description="CobW/HypB/UreG nucleotide-binding" evidence="7">
    <location>
        <begin position="50"/>
        <end position="225"/>
    </location>
</feature>
<evidence type="ECO:0000259" key="7">
    <source>
        <dbReference type="Pfam" id="PF02492"/>
    </source>
</evidence>
<dbReference type="GO" id="GO:0016787">
    <property type="term" value="F:hydrolase activity"/>
    <property type="evidence" value="ECO:0007669"/>
    <property type="project" value="UniProtKB-KW"/>
</dbReference>
<dbReference type="Pfam" id="PF07683">
    <property type="entry name" value="CobW_C"/>
    <property type="match status" value="1"/>
</dbReference>